<dbReference type="PANTHER" id="PTHR43877:SF1">
    <property type="entry name" value="ACETYLTRANSFERASE"/>
    <property type="match status" value="1"/>
</dbReference>
<reference evidence="4 5" key="1">
    <citation type="journal article" date="2018" name="Int. J. Syst. Evol. Microbiol.">
        <title>Glycomyces paridis sp. nov., isolated from the medicinal plant Paris polyphylla.</title>
        <authorList>
            <person name="Fang X.M."/>
            <person name="Bai J.L."/>
            <person name="Su J."/>
            <person name="Zhao L.L."/>
            <person name="Liu H.Y."/>
            <person name="Ma B.P."/>
            <person name="Zhang Y.Q."/>
            <person name="Yu L.Y."/>
        </authorList>
    </citation>
    <scope>NUCLEOTIDE SEQUENCE [LARGE SCALE GENOMIC DNA]</scope>
    <source>
        <strain evidence="4 5">CPCC 204357</strain>
    </source>
</reference>
<dbReference type="PROSITE" id="PS51186">
    <property type="entry name" value="GNAT"/>
    <property type="match status" value="1"/>
</dbReference>
<proteinExistence type="predicted"/>
<gene>
    <name evidence="4" type="ORF">E9998_04315</name>
</gene>
<dbReference type="SUPFAM" id="SSF55729">
    <property type="entry name" value="Acyl-CoA N-acyltransferases (Nat)"/>
    <property type="match status" value="2"/>
</dbReference>
<dbReference type="GO" id="GO:0016747">
    <property type="term" value="F:acyltransferase activity, transferring groups other than amino-acyl groups"/>
    <property type="evidence" value="ECO:0007669"/>
    <property type="project" value="InterPro"/>
</dbReference>
<evidence type="ECO:0000313" key="5">
    <source>
        <dbReference type="Proteomes" id="UP000305792"/>
    </source>
</evidence>
<dbReference type="Gene3D" id="3.40.630.30">
    <property type="match status" value="1"/>
</dbReference>
<name>A0A4S8PIW5_9ACTN</name>
<evidence type="ECO:0000313" key="4">
    <source>
        <dbReference type="EMBL" id="THV30618.1"/>
    </source>
</evidence>
<dbReference type="InterPro" id="IPR016181">
    <property type="entry name" value="Acyl_CoA_acyltransferase"/>
</dbReference>
<dbReference type="Pfam" id="PF00583">
    <property type="entry name" value="Acetyltransf_1"/>
    <property type="match status" value="1"/>
</dbReference>
<keyword evidence="2" id="KW-0012">Acyltransferase</keyword>
<dbReference type="EMBL" id="STGX01000003">
    <property type="protein sequence ID" value="THV30618.1"/>
    <property type="molecule type" value="Genomic_DNA"/>
</dbReference>
<organism evidence="4 5">
    <name type="scientific">Glycomyces paridis</name>
    <dbReference type="NCBI Taxonomy" id="2126555"/>
    <lineage>
        <taxon>Bacteria</taxon>
        <taxon>Bacillati</taxon>
        <taxon>Actinomycetota</taxon>
        <taxon>Actinomycetes</taxon>
        <taxon>Glycomycetales</taxon>
        <taxon>Glycomycetaceae</taxon>
        <taxon>Glycomyces</taxon>
    </lineage>
</organism>
<dbReference type="PANTHER" id="PTHR43877">
    <property type="entry name" value="AMINOALKYLPHOSPHONATE N-ACETYLTRANSFERASE-RELATED-RELATED"/>
    <property type="match status" value="1"/>
</dbReference>
<sequence length="348" mass="38566">MSPGRLSPSRLRIDRVEAADTAALARVADLFERQRAAETPELAEVPERTYADALRHPPPDSAYRCHLATDGGDALGVLWTYLPQKENRHYVEADLVVDPAHRRRGVGSALLDLLLETARAEGRTEIVVLARIAWQGGPARPDDGPRFLERRGFTAALTEVDRSLDLAAIDHAEEARLWAEATEASGGYEVVSWTGRSPDRYVDGLARIDSRIFAEIPLGDVDLRPREVDADFVRAREQSAEAKGDRLIRTIAVPAGTDEVAANTVIYARDDDPEAHQAITIVDPDHRGHRLGLLVKLANLRLLRERFPETARVWTGNADTNANMVDINDRLGFRPVDARVSYRRDLAA</sequence>
<dbReference type="CDD" id="cd04301">
    <property type="entry name" value="NAT_SF"/>
    <property type="match status" value="1"/>
</dbReference>
<keyword evidence="5" id="KW-1185">Reference proteome</keyword>
<dbReference type="OrthoDB" id="4119890at2"/>
<evidence type="ECO:0000256" key="1">
    <source>
        <dbReference type="ARBA" id="ARBA00022679"/>
    </source>
</evidence>
<evidence type="ECO:0000256" key="2">
    <source>
        <dbReference type="ARBA" id="ARBA00023315"/>
    </source>
</evidence>
<dbReference type="AlphaFoldDB" id="A0A4S8PIW5"/>
<dbReference type="Proteomes" id="UP000305792">
    <property type="component" value="Unassembled WGS sequence"/>
</dbReference>
<protein>
    <submittedName>
        <fullName evidence="4">GNAT family N-acetyltransferase</fullName>
    </submittedName>
</protein>
<feature type="domain" description="N-acetyltransferase" evidence="3">
    <location>
        <begin position="14"/>
        <end position="176"/>
    </location>
</feature>
<keyword evidence="1 4" id="KW-0808">Transferase</keyword>
<comment type="caution">
    <text evidence="4">The sequence shown here is derived from an EMBL/GenBank/DDBJ whole genome shotgun (WGS) entry which is preliminary data.</text>
</comment>
<dbReference type="InterPro" id="IPR050832">
    <property type="entry name" value="Bact_Acetyltransf"/>
</dbReference>
<accession>A0A4S8PIW5</accession>
<dbReference type="InterPro" id="IPR000182">
    <property type="entry name" value="GNAT_dom"/>
</dbReference>
<evidence type="ECO:0000259" key="3">
    <source>
        <dbReference type="PROSITE" id="PS51186"/>
    </source>
</evidence>
<dbReference type="RefSeq" id="WP_136528482.1">
    <property type="nucleotide sequence ID" value="NZ_STGX01000003.1"/>
</dbReference>